<dbReference type="EMBL" id="JBBNAE010000002">
    <property type="protein sequence ID" value="KAK9146694.1"/>
    <property type="molecule type" value="Genomic_DNA"/>
</dbReference>
<evidence type="ECO:0000313" key="3">
    <source>
        <dbReference type="Proteomes" id="UP001417504"/>
    </source>
</evidence>
<dbReference type="PANTHER" id="PTHR33312:SF8">
    <property type="entry name" value="MEMBRANE-ASSOCIATED KINASE REGULATOR 1-RELATED"/>
    <property type="match status" value="1"/>
</dbReference>
<name>A0AAP0PL73_9MAGN</name>
<protein>
    <recommendedName>
        <fullName evidence="4">Membrane-associated kinase regulator 1</fullName>
    </recommendedName>
</protein>
<dbReference type="GO" id="GO:0005886">
    <property type="term" value="C:plasma membrane"/>
    <property type="evidence" value="ECO:0007669"/>
    <property type="project" value="InterPro"/>
</dbReference>
<dbReference type="PANTHER" id="PTHR33312">
    <property type="entry name" value="MEMBRANE-ASSOCIATED KINASE REGULATOR 4-RELATED"/>
    <property type="match status" value="1"/>
</dbReference>
<dbReference type="InterPro" id="IPR039620">
    <property type="entry name" value="BKI1/MAKR1/3/4"/>
</dbReference>
<sequence length="310" mass="34250">MASPANSISSSSSMSDFEFTLSVSPRKASVNLCPADELFYKGQILPLQLSPRLSMVRTLTNSSASDRSRDSTGSSNSTDSNTSSSSSSAASTDFLLRNESSSRRSFHDKDDDLTRMLSCPVDGNRRNPRTRKLKYFTLPRLPSVFSKKDGRNRKVHHHKEVGIANNNLNNVKSVTKMSASAKEMIRKYLKKVKPLYEKLSHKHQNQTQEQHKICENSREATKEEVLNNGGSRISHSFSGNLRYPMRRRSSCVSSCPSSIRSSPSHSGVLCGVSPTIAVDSSSMEELQCAIQGAIAHCKQSLSRQLSLESK</sequence>
<evidence type="ECO:0008006" key="4">
    <source>
        <dbReference type="Google" id="ProtNLM"/>
    </source>
</evidence>
<keyword evidence="3" id="KW-1185">Reference proteome</keyword>
<reference evidence="2 3" key="1">
    <citation type="submission" date="2024-01" db="EMBL/GenBank/DDBJ databases">
        <title>Genome assemblies of Stephania.</title>
        <authorList>
            <person name="Yang L."/>
        </authorList>
    </citation>
    <scope>NUCLEOTIDE SEQUENCE [LARGE SCALE GENOMIC DNA]</scope>
    <source>
        <strain evidence="2">QJT</strain>
        <tissue evidence="2">Leaf</tissue>
    </source>
</reference>
<accession>A0AAP0PL73</accession>
<feature type="compositionally biased region" description="Low complexity" evidence="1">
    <location>
        <begin position="60"/>
        <end position="92"/>
    </location>
</feature>
<evidence type="ECO:0000313" key="2">
    <source>
        <dbReference type="EMBL" id="KAK9146694.1"/>
    </source>
</evidence>
<organism evidence="2 3">
    <name type="scientific">Stephania japonica</name>
    <dbReference type="NCBI Taxonomy" id="461633"/>
    <lineage>
        <taxon>Eukaryota</taxon>
        <taxon>Viridiplantae</taxon>
        <taxon>Streptophyta</taxon>
        <taxon>Embryophyta</taxon>
        <taxon>Tracheophyta</taxon>
        <taxon>Spermatophyta</taxon>
        <taxon>Magnoliopsida</taxon>
        <taxon>Ranunculales</taxon>
        <taxon>Menispermaceae</taxon>
        <taxon>Menispermoideae</taxon>
        <taxon>Cissampelideae</taxon>
        <taxon>Stephania</taxon>
    </lineage>
</organism>
<comment type="caution">
    <text evidence="2">The sequence shown here is derived from an EMBL/GenBank/DDBJ whole genome shotgun (WGS) entry which is preliminary data.</text>
</comment>
<evidence type="ECO:0000256" key="1">
    <source>
        <dbReference type="SAM" id="MobiDB-lite"/>
    </source>
</evidence>
<proteinExistence type="predicted"/>
<dbReference type="AlphaFoldDB" id="A0AAP0PL73"/>
<feature type="region of interest" description="Disordered" evidence="1">
    <location>
        <begin position="59"/>
        <end position="94"/>
    </location>
</feature>
<gene>
    <name evidence="2" type="ORF">Sjap_006597</name>
</gene>
<dbReference type="Proteomes" id="UP001417504">
    <property type="component" value="Unassembled WGS sequence"/>
</dbReference>
<dbReference type="GO" id="GO:0019210">
    <property type="term" value="F:kinase inhibitor activity"/>
    <property type="evidence" value="ECO:0007669"/>
    <property type="project" value="InterPro"/>
</dbReference>